<organism evidence="2 3">
    <name type="scientific">Cohnella thailandensis</name>
    <dbReference type="NCBI Taxonomy" id="557557"/>
    <lineage>
        <taxon>Bacteria</taxon>
        <taxon>Bacillati</taxon>
        <taxon>Bacillota</taxon>
        <taxon>Bacilli</taxon>
        <taxon>Bacillales</taxon>
        <taxon>Paenibacillaceae</taxon>
        <taxon>Cohnella</taxon>
    </lineage>
</organism>
<reference evidence="2 3" key="1">
    <citation type="submission" date="2020-08" db="EMBL/GenBank/DDBJ databases">
        <title>Cohnella phylogeny.</title>
        <authorList>
            <person name="Dunlap C."/>
        </authorList>
    </citation>
    <scope>NUCLEOTIDE SEQUENCE [LARGE SCALE GENOMIC DNA]</scope>
    <source>
        <strain evidence="2 3">DSM 25241</strain>
    </source>
</reference>
<dbReference type="InterPro" id="IPR050261">
    <property type="entry name" value="FrsA_esterase"/>
</dbReference>
<protein>
    <submittedName>
        <fullName evidence="2">Dienelactone hydrolase</fullName>
    </submittedName>
</protein>
<feature type="domain" description="Dienelactone hydrolase" evidence="1">
    <location>
        <begin position="153"/>
        <end position="258"/>
    </location>
</feature>
<sequence length="367" mass="38989">MWHPDDFLARLYEETRERRELEAMGESAQARQARIRRRLAGALALDAGTGTESVPSFGPFVGAPAGSLADSPPPPMNPRLLERTECAGYVRERIELTTAEGLRMPVYVLVPTGRTGPHPIAIACHGHGSGSREAIGLAPDGSELGENAGRHGRFASELALRGFAVAVPELLGFGDRRLLEDAEAGPETYSCYRLAVHLLMHGRTLAGVRIAETLRAVDYMAARPDCDAARIGAMGYSGGGLVAGFAAALDGRIGATALCGYANLFRDSVLASAHCLDNYVPGLLEAGELPDLLGLIAPRPLLLSSGTTDPLFPIESVRAAHSRLRDLYTEALGGMATLPELEVFEGGHEVNGARAYEWLQAWAGLNG</sequence>
<dbReference type="InterPro" id="IPR029058">
    <property type="entry name" value="AB_hydrolase_fold"/>
</dbReference>
<dbReference type="Gene3D" id="3.40.50.1820">
    <property type="entry name" value="alpha/beta hydrolase"/>
    <property type="match status" value="1"/>
</dbReference>
<evidence type="ECO:0000313" key="3">
    <source>
        <dbReference type="Proteomes" id="UP000535838"/>
    </source>
</evidence>
<keyword evidence="3" id="KW-1185">Reference proteome</keyword>
<accession>A0A841SSV0</accession>
<dbReference type="Pfam" id="PF01738">
    <property type="entry name" value="DLH"/>
    <property type="match status" value="1"/>
</dbReference>
<dbReference type="InterPro" id="IPR002925">
    <property type="entry name" value="Dienelactn_hydro"/>
</dbReference>
<dbReference type="EMBL" id="JACJVQ010000008">
    <property type="protein sequence ID" value="MBB6635014.1"/>
    <property type="molecule type" value="Genomic_DNA"/>
</dbReference>
<comment type="caution">
    <text evidence="2">The sequence shown here is derived from an EMBL/GenBank/DDBJ whole genome shotgun (WGS) entry which is preliminary data.</text>
</comment>
<dbReference type="AlphaFoldDB" id="A0A841SSV0"/>
<dbReference type="PANTHER" id="PTHR22946:SF8">
    <property type="entry name" value="ACETYL XYLAN ESTERASE DOMAIN-CONTAINING PROTEIN"/>
    <property type="match status" value="1"/>
</dbReference>
<evidence type="ECO:0000259" key="1">
    <source>
        <dbReference type="Pfam" id="PF01738"/>
    </source>
</evidence>
<dbReference type="PANTHER" id="PTHR22946">
    <property type="entry name" value="DIENELACTONE HYDROLASE DOMAIN-CONTAINING PROTEIN-RELATED"/>
    <property type="match status" value="1"/>
</dbReference>
<keyword evidence="2" id="KW-0378">Hydrolase</keyword>
<dbReference type="Proteomes" id="UP000535838">
    <property type="component" value="Unassembled WGS sequence"/>
</dbReference>
<dbReference type="SUPFAM" id="SSF53474">
    <property type="entry name" value="alpha/beta-Hydrolases"/>
    <property type="match status" value="1"/>
</dbReference>
<name>A0A841SSV0_9BACL</name>
<dbReference type="RefSeq" id="WP_185120229.1">
    <property type="nucleotide sequence ID" value="NZ_JACJVQ010000008.1"/>
</dbReference>
<proteinExistence type="predicted"/>
<dbReference type="GO" id="GO:0016787">
    <property type="term" value="F:hydrolase activity"/>
    <property type="evidence" value="ECO:0007669"/>
    <property type="project" value="UniProtKB-KW"/>
</dbReference>
<evidence type="ECO:0000313" key="2">
    <source>
        <dbReference type="EMBL" id="MBB6635014.1"/>
    </source>
</evidence>
<gene>
    <name evidence="2" type="ORF">H7B67_12910</name>
</gene>